<protein>
    <submittedName>
        <fullName evidence="3">Uncharacterized protein</fullName>
    </submittedName>
</protein>
<sequence length="706" mass="78517">MSTTEIELDDDVFDDSFLQEIEKLEESITSSTQHHRHNHHQPPPYKPYISSTTPLPPQPPQVHRFTASTINAVDDINYSPPRELSQRFTTTTTTTITTVGDVSVSSASTRSSRSPVTPPIPENEILKNELSRLMKELSAVKEENSLLREERDKKKQLKVVHTDSKTGSCDAEVPLAVHPRNGASRRRENLKVLAESGPIPAKTEQKSVGIQTDRGDESASPSISGTTSSFSVQPKLLTIWSSRSSRSSQRNFVAKMLETCATDFCDLFGFLGLNVTSKTVQECLTHMPLTVDDVDARSNEVTRVSQLYSVLNKLSNNIVHLNAFVDILLDLCKLENALVVHRSLRILRVAVGYLLSGERIRFRRDNVHVEKCPSDSDNERMHDFDVGKSGMMCDISGNDASFVRFAPAFGNISTAEPDAMTRIDWFHVYTSLCQTLLSMTDEHVKVEAVSIMNIIIRGMDPYSERGRFGEKCVFEAVADLLKKGTGLFCRKEAVHLVYLLLNCPSLLATFCSSCKEKGDIISENNGVENCTYQAFCAILEGFAGCILCHGHNLKELSLCRNAVLVLAFLASSGKPGLDIFLFHKLSNGGNFLGLILQVLVSEIDAEALEVRPAPEMSRERTLLMREVLILLNRLVSNPTYATSVLKVLTSSRDIVSLAIDIATRLSKKSRTPPNSDTITKQMRESEVVEWATVFKKRIVTFLRETT</sequence>
<dbReference type="InterPro" id="IPR044952">
    <property type="entry name" value="SUV2"/>
</dbReference>
<feature type="coiled-coil region" evidence="1">
    <location>
        <begin position="123"/>
        <end position="157"/>
    </location>
</feature>
<gene>
    <name evidence="3" type="ORF">RND81_13G007400</name>
</gene>
<proteinExistence type="predicted"/>
<dbReference type="EMBL" id="JBDFQZ010000013">
    <property type="protein sequence ID" value="KAK9667730.1"/>
    <property type="molecule type" value="Genomic_DNA"/>
</dbReference>
<evidence type="ECO:0000256" key="1">
    <source>
        <dbReference type="SAM" id="Coils"/>
    </source>
</evidence>
<feature type="compositionally biased region" description="Low complexity" evidence="2">
    <location>
        <begin position="218"/>
        <end position="227"/>
    </location>
</feature>
<reference evidence="3" key="1">
    <citation type="submission" date="2024-03" db="EMBL/GenBank/DDBJ databases">
        <title>WGS assembly of Saponaria officinalis var. Norfolk2.</title>
        <authorList>
            <person name="Jenkins J."/>
            <person name="Shu S."/>
            <person name="Grimwood J."/>
            <person name="Barry K."/>
            <person name="Goodstein D."/>
            <person name="Schmutz J."/>
            <person name="Leebens-Mack J."/>
            <person name="Osbourn A."/>
        </authorList>
    </citation>
    <scope>NUCLEOTIDE SEQUENCE [LARGE SCALE GENOMIC DNA]</scope>
    <source>
        <strain evidence="3">JIC</strain>
    </source>
</reference>
<accession>A0AAW1H2Y1</accession>
<keyword evidence="1" id="KW-0175">Coiled coil</keyword>
<dbReference type="PANTHER" id="PTHR35761:SF1">
    <property type="entry name" value="PROTEIN SENSITIVE TO UV 2"/>
    <property type="match status" value="1"/>
</dbReference>
<evidence type="ECO:0000256" key="2">
    <source>
        <dbReference type="SAM" id="MobiDB-lite"/>
    </source>
</evidence>
<feature type="region of interest" description="Disordered" evidence="2">
    <location>
        <begin position="195"/>
        <end position="227"/>
    </location>
</feature>
<feature type="region of interest" description="Disordered" evidence="2">
    <location>
        <begin position="25"/>
        <end position="59"/>
    </location>
</feature>
<evidence type="ECO:0000313" key="4">
    <source>
        <dbReference type="Proteomes" id="UP001443914"/>
    </source>
</evidence>
<organism evidence="3 4">
    <name type="scientific">Saponaria officinalis</name>
    <name type="common">Common soapwort</name>
    <name type="synonym">Lychnis saponaria</name>
    <dbReference type="NCBI Taxonomy" id="3572"/>
    <lineage>
        <taxon>Eukaryota</taxon>
        <taxon>Viridiplantae</taxon>
        <taxon>Streptophyta</taxon>
        <taxon>Embryophyta</taxon>
        <taxon>Tracheophyta</taxon>
        <taxon>Spermatophyta</taxon>
        <taxon>Magnoliopsida</taxon>
        <taxon>eudicotyledons</taxon>
        <taxon>Gunneridae</taxon>
        <taxon>Pentapetalae</taxon>
        <taxon>Caryophyllales</taxon>
        <taxon>Caryophyllaceae</taxon>
        <taxon>Caryophylleae</taxon>
        <taxon>Saponaria</taxon>
    </lineage>
</organism>
<dbReference type="Proteomes" id="UP001443914">
    <property type="component" value="Unassembled WGS sequence"/>
</dbReference>
<comment type="caution">
    <text evidence="3">The sequence shown here is derived from an EMBL/GenBank/DDBJ whole genome shotgun (WGS) entry which is preliminary data.</text>
</comment>
<dbReference type="PANTHER" id="PTHR35761">
    <property type="entry name" value="ATR INTERACTING PROTEIN"/>
    <property type="match status" value="1"/>
</dbReference>
<dbReference type="GO" id="GO:0006974">
    <property type="term" value="P:DNA damage response"/>
    <property type="evidence" value="ECO:0007669"/>
    <property type="project" value="InterPro"/>
</dbReference>
<dbReference type="AlphaFoldDB" id="A0AAW1H2Y1"/>
<name>A0AAW1H2Y1_SAPOF</name>
<keyword evidence="4" id="KW-1185">Reference proteome</keyword>
<evidence type="ECO:0000313" key="3">
    <source>
        <dbReference type="EMBL" id="KAK9667730.1"/>
    </source>
</evidence>